<dbReference type="Gene3D" id="3.60.15.10">
    <property type="entry name" value="Ribonuclease Z/Hydroxyacylglutathione hydrolase-like"/>
    <property type="match status" value="1"/>
</dbReference>
<evidence type="ECO:0000256" key="5">
    <source>
        <dbReference type="ARBA" id="ARBA00023242"/>
    </source>
</evidence>
<accession>A0A9P6T380</accession>
<dbReference type="Gene3D" id="3.40.50.10890">
    <property type="match status" value="1"/>
</dbReference>
<dbReference type="Pfam" id="PF16661">
    <property type="entry name" value="Lactamase_B_6"/>
    <property type="match status" value="1"/>
</dbReference>
<comment type="subcellular location">
    <subcellularLocation>
        <location evidence="2">Cytoplasm</location>
    </subcellularLocation>
    <subcellularLocation>
        <location evidence="1">Nucleus</location>
    </subcellularLocation>
</comment>
<feature type="region of interest" description="Disordered" evidence="6">
    <location>
        <begin position="96"/>
        <end position="131"/>
    </location>
</feature>
<evidence type="ECO:0000256" key="3">
    <source>
        <dbReference type="ARBA" id="ARBA00006861"/>
    </source>
</evidence>
<dbReference type="EMBL" id="JAAAID010000139">
    <property type="protein sequence ID" value="KAG0021806.1"/>
    <property type="molecule type" value="Genomic_DNA"/>
</dbReference>
<reference evidence="8" key="1">
    <citation type="journal article" date="2020" name="Fungal Divers.">
        <title>Resolving the Mortierellaceae phylogeny through synthesis of multi-gene phylogenetics and phylogenomics.</title>
        <authorList>
            <person name="Vandepol N."/>
            <person name="Liber J."/>
            <person name="Desiro A."/>
            <person name="Na H."/>
            <person name="Kennedy M."/>
            <person name="Barry K."/>
            <person name="Grigoriev I.V."/>
            <person name="Miller A.N."/>
            <person name="O'Donnell K."/>
            <person name="Stajich J.E."/>
            <person name="Bonito G."/>
        </authorList>
    </citation>
    <scope>NUCLEOTIDE SEQUENCE</scope>
    <source>
        <strain evidence="8">NRRL 2769</strain>
    </source>
</reference>
<keyword evidence="5" id="KW-0539">Nucleus</keyword>
<evidence type="ECO:0000256" key="6">
    <source>
        <dbReference type="SAM" id="MobiDB-lite"/>
    </source>
</evidence>
<comment type="similarity">
    <text evidence="3">Belongs to the metallo-beta-lactamase superfamily. RNA-metabolizing metallo-beta-lactamase-like family. INTS9 subfamily.</text>
</comment>
<dbReference type="InterPro" id="IPR001279">
    <property type="entry name" value="Metallo-B-lactamas"/>
</dbReference>
<dbReference type="GO" id="GO:0032039">
    <property type="term" value="C:integrator complex"/>
    <property type="evidence" value="ECO:0007669"/>
    <property type="project" value="InterPro"/>
</dbReference>
<keyword evidence="9" id="KW-1185">Reference proteome</keyword>
<dbReference type="InterPro" id="IPR022712">
    <property type="entry name" value="Beta_Casp"/>
</dbReference>
<dbReference type="InterPro" id="IPR027074">
    <property type="entry name" value="Integrator_9su"/>
</dbReference>
<dbReference type="PANTHER" id="PTHR46094:SF1">
    <property type="entry name" value="INTEGRATOR COMPLEX SUBUNIT 9"/>
    <property type="match status" value="1"/>
</dbReference>
<proteinExistence type="inferred from homology"/>
<sequence>MRLTSLLPDGEPNCMLLKLRQMLILLDCGLGQEQLYAMPVREGGLTEEAKEAAISQQLSGSTTAANDALKRKQPSAEPVDIRQDWASFLKSSISQFPHKKARGSNSESHSSSNPEPKYAGATGASPTPNSLRHTTAKEYMFKLPDFSGVDLKSIDVVLISNYNHILALPYLTEFTDFQGRIFATEPTIEFGRQLMTEFVSFFGTSVTSSPHEFIDRKKLTARSGSGLYPAYTHADIKACIDKIQPVRFREHTALYGSLKLTAHSAGYCLGSSNWLIQIGTENLAYISSSSTQVNLHPDLFDGSLLEHASTIIVADLSPKGSITYDSGVNEVCASIARTIARKGHVLIPCAISGFLFDLLEDVHLHLTRMGLIHQVQYSFISPVADTALQYSNILAEWMAPRKQEMVYLPEAPLLHGILLEKGPAKNYKSVHGAFSADLKYPCIVFGGHVSLRSGPMVNLLHMWGKNATNSIVFIEPRVDVPASLEPFEGLEIGRNICPLDIRLSVDQLVDIMKKHKHPKHVLVPVHATASIRTDGTVELSDSHGTTSTSLTQWSCYKVGVTKQLGIGSLYETVLLSEELAKGIYPQSFGSTSLAPVAGSLSMYNNQMQLEPASVAGRQILALYTQRQLRGVMNLQNLLTGLAKIGVVDPNVTESGVDEENDSNNSTKEPEIRVEFDLEGQPACIIVREKETIVKCDESSLFAELHPGGDVLALKSFKVPLSSQVQMFAWAGEDVHAQDQVFELEEPVLYTPVNG</sequence>
<gene>
    <name evidence="8" type="primary">INTS9</name>
    <name evidence="8" type="ORF">BGZ80_001685</name>
</gene>
<evidence type="ECO:0000256" key="4">
    <source>
        <dbReference type="ARBA" id="ARBA00022490"/>
    </source>
</evidence>
<comment type="caution">
    <text evidence="8">The sequence shown here is derived from an EMBL/GenBank/DDBJ whole genome shotgun (WGS) entry which is preliminary data.</text>
</comment>
<feature type="region of interest" description="Disordered" evidence="6">
    <location>
        <begin position="51"/>
        <end position="77"/>
    </location>
</feature>
<dbReference type="GO" id="GO:0034472">
    <property type="term" value="P:snRNA 3'-end processing"/>
    <property type="evidence" value="ECO:0007669"/>
    <property type="project" value="TreeGrafter"/>
</dbReference>
<dbReference type="InterPro" id="IPR036866">
    <property type="entry name" value="RibonucZ/Hydroxyglut_hydro"/>
</dbReference>
<dbReference type="SUPFAM" id="SSF56281">
    <property type="entry name" value="Metallo-hydrolase/oxidoreductase"/>
    <property type="match status" value="1"/>
</dbReference>
<name>A0A9P6T380_9FUNG</name>
<dbReference type="GO" id="GO:0005737">
    <property type="term" value="C:cytoplasm"/>
    <property type="evidence" value="ECO:0007669"/>
    <property type="project" value="UniProtKB-SubCell"/>
</dbReference>
<evidence type="ECO:0000256" key="2">
    <source>
        <dbReference type="ARBA" id="ARBA00004496"/>
    </source>
</evidence>
<evidence type="ECO:0000259" key="7">
    <source>
        <dbReference type="SMART" id="SM01027"/>
    </source>
</evidence>
<feature type="compositionally biased region" description="Low complexity" evidence="6">
    <location>
        <begin position="104"/>
        <end position="116"/>
    </location>
</feature>
<dbReference type="PANTHER" id="PTHR46094">
    <property type="entry name" value="INTEGRATOR COMPLEX SUBUNIT 9"/>
    <property type="match status" value="1"/>
</dbReference>
<protein>
    <submittedName>
        <fullName evidence="8">Integrator complex subunit 9</fullName>
    </submittedName>
</protein>
<dbReference type="SMART" id="SM01027">
    <property type="entry name" value="Beta-Casp"/>
    <property type="match status" value="1"/>
</dbReference>
<dbReference type="AlphaFoldDB" id="A0A9P6T380"/>
<feature type="compositionally biased region" description="Polar residues" evidence="6">
    <location>
        <begin position="54"/>
        <end position="65"/>
    </location>
</feature>
<feature type="domain" description="Beta-Casp" evidence="7">
    <location>
        <begin position="355"/>
        <end position="484"/>
    </location>
</feature>
<organism evidence="8 9">
    <name type="scientific">Entomortierella chlamydospora</name>
    <dbReference type="NCBI Taxonomy" id="101097"/>
    <lineage>
        <taxon>Eukaryota</taxon>
        <taxon>Fungi</taxon>
        <taxon>Fungi incertae sedis</taxon>
        <taxon>Mucoromycota</taxon>
        <taxon>Mortierellomycotina</taxon>
        <taxon>Mortierellomycetes</taxon>
        <taxon>Mortierellales</taxon>
        <taxon>Mortierellaceae</taxon>
        <taxon>Entomortierella</taxon>
    </lineage>
</organism>
<keyword evidence="4" id="KW-0963">Cytoplasm</keyword>
<evidence type="ECO:0000256" key="1">
    <source>
        <dbReference type="ARBA" id="ARBA00004123"/>
    </source>
</evidence>
<dbReference type="Proteomes" id="UP000703661">
    <property type="component" value="Unassembled WGS sequence"/>
</dbReference>
<evidence type="ECO:0000313" key="9">
    <source>
        <dbReference type="Proteomes" id="UP000703661"/>
    </source>
</evidence>
<evidence type="ECO:0000313" key="8">
    <source>
        <dbReference type="EMBL" id="KAG0021806.1"/>
    </source>
</evidence>